<dbReference type="EMBL" id="CAID01000014">
    <property type="protein sequence ID" value="CEG02099.1"/>
    <property type="molecule type" value="Genomic_DNA"/>
</dbReference>
<sequence length="434" mass="46652">MPRRQKAHLGRGDVCHVGKKHTSVADVGEKTATATTTTTATGDDDGRRETRARMGRHRDGRDVVATAATGTATTGAATGTGATGTATWATAWGRGAGRGINLVVVGTCATYVVWVLLGTVAWISHLGARVESSERWLPARGYPGNEPARSIWSFGGRNVPAAAAFVVPHSVLLPSRLRRWCGKYGRLAYNVMSAATLHAFLAIFAPLKTPVVMKIPFGAWFHDALSVGCLAYASYAFLSSRSTYGLLGISDALGIRDPRYANPSAGMDAITWMGVTTWRLGGAFAFVLFTGLSIIPRELTLGDCITRCVAAFYLRKRSRSFREWVEKIEGVHLLTWILRAALLSTACYGALRENGDIRAVAWIFLGAASLAGILRLAEADAERRRARTNVPRARRKSDSASSLCDAAPATCDDVAVPTDPPERAHARRPHCRSS</sequence>
<proteinExistence type="predicted"/>
<feature type="transmembrane region" description="Helical" evidence="2">
    <location>
        <begin position="187"/>
        <end position="207"/>
    </location>
</feature>
<dbReference type="AlphaFoldDB" id="A0A096PAX7"/>
<organism evidence="3 4">
    <name type="scientific">Ostreococcus tauri</name>
    <name type="common">Marine green alga</name>
    <dbReference type="NCBI Taxonomy" id="70448"/>
    <lineage>
        <taxon>Eukaryota</taxon>
        <taxon>Viridiplantae</taxon>
        <taxon>Chlorophyta</taxon>
        <taxon>Mamiellophyceae</taxon>
        <taxon>Mamiellales</taxon>
        <taxon>Bathycoccaceae</taxon>
        <taxon>Ostreococcus</taxon>
    </lineage>
</organism>
<feature type="compositionally biased region" description="Basic residues" evidence="1">
    <location>
        <begin position="425"/>
        <end position="434"/>
    </location>
</feature>
<feature type="region of interest" description="Disordered" evidence="1">
    <location>
        <begin position="413"/>
        <end position="434"/>
    </location>
</feature>
<dbReference type="OrthoDB" id="498022at2759"/>
<keyword evidence="2" id="KW-0812">Transmembrane</keyword>
<feature type="compositionally biased region" description="Basic and acidic residues" evidence="1">
    <location>
        <begin position="44"/>
        <end position="58"/>
    </location>
</feature>
<feature type="transmembrane region" description="Helical" evidence="2">
    <location>
        <begin position="357"/>
        <end position="377"/>
    </location>
</feature>
<feature type="region of interest" description="Disordered" evidence="1">
    <location>
        <begin position="21"/>
        <end position="58"/>
    </location>
</feature>
<dbReference type="RefSeq" id="XP_003083001.2">
    <property type="nucleotide sequence ID" value="XM_003082953.2"/>
</dbReference>
<dbReference type="InParanoid" id="A0A096PAX7"/>
<feature type="transmembrane region" description="Helical" evidence="2">
    <location>
        <begin position="102"/>
        <end position="123"/>
    </location>
</feature>
<evidence type="ECO:0000256" key="2">
    <source>
        <dbReference type="SAM" id="Phobius"/>
    </source>
</evidence>
<evidence type="ECO:0000256" key="1">
    <source>
        <dbReference type="SAM" id="MobiDB-lite"/>
    </source>
</evidence>
<feature type="transmembrane region" description="Helical" evidence="2">
    <location>
        <begin position="219"/>
        <end position="238"/>
    </location>
</feature>
<feature type="compositionally biased region" description="Low complexity" evidence="1">
    <location>
        <begin position="31"/>
        <end position="41"/>
    </location>
</feature>
<feature type="region of interest" description="Disordered" evidence="1">
    <location>
        <begin position="387"/>
        <end position="406"/>
    </location>
</feature>
<reference evidence="4" key="1">
    <citation type="journal article" date="2006" name="Proc. Natl. Acad. Sci. U.S.A.">
        <title>Genome analysis of the smallest free-living eukaryote Ostreococcus tauri unveils many unique features.</title>
        <authorList>
            <person name="Derelle E."/>
            <person name="Ferraz C."/>
            <person name="Rombauts S."/>
            <person name="Rouze P."/>
            <person name="Worden A.Z."/>
            <person name="Robbens S."/>
            <person name="Partensky F."/>
            <person name="Degroeve S."/>
            <person name="Echeynie S."/>
            <person name="Cooke R."/>
            <person name="Saeys Y."/>
            <person name="Wuyts J."/>
            <person name="Jabbari K."/>
            <person name="Bowler C."/>
            <person name="Panaud O."/>
            <person name="Piegu B."/>
            <person name="Ball S.G."/>
            <person name="Ral J.-P."/>
            <person name="Bouget F.-Y."/>
            <person name="Piganeau G."/>
            <person name="De Baets B."/>
            <person name="Picard A."/>
            <person name="Delseny M."/>
            <person name="Demaille J."/>
            <person name="Van de Peer Y."/>
            <person name="Moreau H."/>
        </authorList>
    </citation>
    <scope>NUCLEOTIDE SEQUENCE [LARGE SCALE GENOMIC DNA]</scope>
    <source>
        <strain evidence="4">OTTH 0595 / CCAP 157/2 / RCC745</strain>
    </source>
</reference>
<dbReference type="GeneID" id="9837922"/>
<reference evidence="3 4" key="2">
    <citation type="journal article" date="2014" name="BMC Genomics">
        <title>An improved genome of the model marine alga Ostreococcus tauri unfolds by assessing Illumina de novo assemblies.</title>
        <authorList>
            <person name="Blanc-Mathieu R."/>
            <person name="Verhelst B."/>
            <person name="Derelle E."/>
            <person name="Rombauts S."/>
            <person name="Bouget F.Y."/>
            <person name="Carre I."/>
            <person name="Chateau A."/>
            <person name="Eyre-Walker A."/>
            <person name="Grimsley N."/>
            <person name="Moreau H."/>
            <person name="Piegu B."/>
            <person name="Rivals E."/>
            <person name="Schackwitz W."/>
            <person name="Van de Peer Y."/>
            <person name="Piganeau G."/>
        </authorList>
    </citation>
    <scope>NUCLEOTIDE SEQUENCE [LARGE SCALE GENOMIC DNA]</scope>
    <source>
        <strain evidence="4">OTTH 0595 / CCAP 157/2 / RCC745</strain>
    </source>
</reference>
<evidence type="ECO:0000313" key="4">
    <source>
        <dbReference type="Proteomes" id="UP000009170"/>
    </source>
</evidence>
<dbReference type="KEGG" id="ota:OT_ostta14g01770"/>
<keyword evidence="2" id="KW-1133">Transmembrane helix</keyword>
<keyword evidence="4" id="KW-1185">Reference proteome</keyword>
<name>A0A096PAX7_OSTTA</name>
<protein>
    <submittedName>
        <fullName evidence="3">Unnamed product</fullName>
    </submittedName>
</protein>
<dbReference type="Proteomes" id="UP000009170">
    <property type="component" value="Unassembled WGS sequence"/>
</dbReference>
<keyword evidence="2" id="KW-0472">Membrane</keyword>
<comment type="caution">
    <text evidence="3">The sequence shown here is derived from an EMBL/GenBank/DDBJ whole genome shotgun (WGS) entry which is preliminary data.</text>
</comment>
<gene>
    <name evidence="3" type="ORF">OT_ostta14g01770</name>
</gene>
<evidence type="ECO:0000313" key="3">
    <source>
        <dbReference type="EMBL" id="CEG02099.1"/>
    </source>
</evidence>
<accession>A0A096PAX7</accession>